<sequence length="214" mass="25130">LLSRAMAKKNRHRSKKAPIATGEDNDSVGKMEVREDLVNLSDAELYEKVKQAEIQFQNLTTIINERQALIQYLEERIELLEIIADQDEHDVIDNTISNEELKKRIEEYSSKLAKSKEESIQQRLLESDQKERIELEKRVIKLTNQLKEERRASEDMKRDVEEERIRNQERIEANTAILRKLKMQTDEDEVANTGCDKKGEESFDKKKKGKEMKN</sequence>
<gene>
    <name evidence="3" type="ORF">PMAYCL1PPCAC_26460</name>
</gene>
<feature type="region of interest" description="Disordered" evidence="2">
    <location>
        <begin position="184"/>
        <end position="214"/>
    </location>
</feature>
<accession>A0AAN5I9N6</accession>
<comment type="caution">
    <text evidence="3">The sequence shown here is derived from an EMBL/GenBank/DDBJ whole genome shotgun (WGS) entry which is preliminary data.</text>
</comment>
<evidence type="ECO:0000256" key="1">
    <source>
        <dbReference type="SAM" id="Coils"/>
    </source>
</evidence>
<evidence type="ECO:0000313" key="4">
    <source>
        <dbReference type="Proteomes" id="UP001328107"/>
    </source>
</evidence>
<dbReference type="AlphaFoldDB" id="A0AAN5I9N6"/>
<keyword evidence="1" id="KW-0175">Coiled coil</keyword>
<evidence type="ECO:0000256" key="2">
    <source>
        <dbReference type="SAM" id="MobiDB-lite"/>
    </source>
</evidence>
<protein>
    <submittedName>
        <fullName evidence="3">Uncharacterized protein</fullName>
    </submittedName>
</protein>
<keyword evidence="4" id="KW-1185">Reference proteome</keyword>
<feature type="region of interest" description="Disordered" evidence="2">
    <location>
        <begin position="1"/>
        <end position="27"/>
    </location>
</feature>
<name>A0AAN5I9N6_9BILA</name>
<reference evidence="4" key="1">
    <citation type="submission" date="2022-10" db="EMBL/GenBank/DDBJ databases">
        <title>Genome assembly of Pristionchus species.</title>
        <authorList>
            <person name="Yoshida K."/>
            <person name="Sommer R.J."/>
        </authorList>
    </citation>
    <scope>NUCLEOTIDE SEQUENCE [LARGE SCALE GENOMIC DNA]</scope>
    <source>
        <strain evidence="4">RS5460</strain>
    </source>
</reference>
<feature type="compositionally biased region" description="Basic residues" evidence="2">
    <location>
        <begin position="1"/>
        <end position="16"/>
    </location>
</feature>
<feature type="coiled-coil region" evidence="1">
    <location>
        <begin position="98"/>
        <end position="166"/>
    </location>
</feature>
<organism evidence="3 4">
    <name type="scientific">Pristionchus mayeri</name>
    <dbReference type="NCBI Taxonomy" id="1317129"/>
    <lineage>
        <taxon>Eukaryota</taxon>
        <taxon>Metazoa</taxon>
        <taxon>Ecdysozoa</taxon>
        <taxon>Nematoda</taxon>
        <taxon>Chromadorea</taxon>
        <taxon>Rhabditida</taxon>
        <taxon>Rhabditina</taxon>
        <taxon>Diplogasteromorpha</taxon>
        <taxon>Diplogasteroidea</taxon>
        <taxon>Neodiplogasteridae</taxon>
        <taxon>Pristionchus</taxon>
    </lineage>
</organism>
<feature type="compositionally biased region" description="Basic and acidic residues" evidence="2">
    <location>
        <begin position="195"/>
        <end position="204"/>
    </location>
</feature>
<feature type="compositionally biased region" description="Basic residues" evidence="2">
    <location>
        <begin position="205"/>
        <end position="214"/>
    </location>
</feature>
<evidence type="ECO:0000313" key="3">
    <source>
        <dbReference type="EMBL" id="GMR56265.1"/>
    </source>
</evidence>
<dbReference type="Proteomes" id="UP001328107">
    <property type="component" value="Unassembled WGS sequence"/>
</dbReference>
<dbReference type="EMBL" id="BTRK01000005">
    <property type="protein sequence ID" value="GMR56265.1"/>
    <property type="molecule type" value="Genomic_DNA"/>
</dbReference>
<feature type="non-terminal residue" evidence="3">
    <location>
        <position position="1"/>
    </location>
</feature>
<proteinExistence type="predicted"/>